<sequence length="64" mass="7534">MLHVSLKICLFIFIAFYVLIPVVWLYETFTKGFSWNETAVYAKSFVIFMALGLLSNWAINKYFN</sequence>
<organism evidence="2 3">
    <name type="scientific">Neisseria weixii</name>
    <dbReference type="NCBI Taxonomy" id="1853276"/>
    <lineage>
        <taxon>Bacteria</taxon>
        <taxon>Pseudomonadati</taxon>
        <taxon>Pseudomonadota</taxon>
        <taxon>Betaproteobacteria</taxon>
        <taxon>Neisseriales</taxon>
        <taxon>Neisseriaceae</taxon>
        <taxon>Neisseria</taxon>
    </lineage>
</organism>
<dbReference type="Proteomes" id="UP000272412">
    <property type="component" value="Unassembled WGS sequence"/>
</dbReference>
<evidence type="ECO:0000256" key="1">
    <source>
        <dbReference type="SAM" id="Phobius"/>
    </source>
</evidence>
<keyword evidence="1" id="KW-0472">Membrane</keyword>
<evidence type="ECO:0000313" key="2">
    <source>
        <dbReference type="EMBL" id="RPD84224.1"/>
    </source>
</evidence>
<reference evidence="2 3" key="1">
    <citation type="submission" date="2018-11" db="EMBL/GenBank/DDBJ databases">
        <title>Neisseria weixii sp. nov. isolated from the rectal contents of plateau pika (Ochotona cruzoniae).</title>
        <authorList>
            <person name="Zhang G."/>
        </authorList>
    </citation>
    <scope>NUCLEOTIDE SEQUENCE [LARGE SCALE GENOMIC DNA]</scope>
    <source>
        <strain evidence="2 3">10009</strain>
    </source>
</reference>
<comment type="caution">
    <text evidence="2">The sequence shown here is derived from an EMBL/GenBank/DDBJ whole genome shotgun (WGS) entry which is preliminary data.</text>
</comment>
<proteinExistence type="predicted"/>
<accession>A0A3N4MKI2</accession>
<evidence type="ECO:0000313" key="3">
    <source>
        <dbReference type="Proteomes" id="UP000272412"/>
    </source>
</evidence>
<dbReference type="AlphaFoldDB" id="A0A3N4MKI2"/>
<dbReference type="EMBL" id="RPFL01000039">
    <property type="protein sequence ID" value="RPD84224.1"/>
    <property type="molecule type" value="Genomic_DNA"/>
</dbReference>
<gene>
    <name evidence="2" type="ORF">EGK74_11160</name>
</gene>
<name>A0A3N4MKI2_9NEIS</name>
<keyword evidence="1" id="KW-1133">Transmembrane helix</keyword>
<keyword evidence="1" id="KW-0812">Transmembrane</keyword>
<feature type="transmembrane region" description="Helical" evidence="1">
    <location>
        <begin position="38"/>
        <end position="59"/>
    </location>
</feature>
<feature type="transmembrane region" description="Helical" evidence="1">
    <location>
        <begin position="7"/>
        <end position="26"/>
    </location>
</feature>
<protein>
    <submittedName>
        <fullName evidence="2">Uncharacterized protein</fullName>
    </submittedName>
</protein>
<keyword evidence="3" id="KW-1185">Reference proteome</keyword>